<evidence type="ECO:0000256" key="3">
    <source>
        <dbReference type="ARBA" id="ARBA00023015"/>
    </source>
</evidence>
<evidence type="ECO:0000256" key="5">
    <source>
        <dbReference type="ARBA" id="ARBA00023242"/>
    </source>
</evidence>
<dbReference type="PROSITE" id="PS50048">
    <property type="entry name" value="ZN2_CY6_FUNGAL_2"/>
    <property type="match status" value="1"/>
</dbReference>
<dbReference type="CDD" id="cd00067">
    <property type="entry name" value="GAL4"/>
    <property type="match status" value="1"/>
</dbReference>
<organism evidence="8 9">
    <name type="scientific">Oleoguttula mirabilis</name>
    <dbReference type="NCBI Taxonomy" id="1507867"/>
    <lineage>
        <taxon>Eukaryota</taxon>
        <taxon>Fungi</taxon>
        <taxon>Dikarya</taxon>
        <taxon>Ascomycota</taxon>
        <taxon>Pezizomycotina</taxon>
        <taxon>Dothideomycetes</taxon>
        <taxon>Dothideomycetidae</taxon>
        <taxon>Mycosphaerellales</taxon>
        <taxon>Teratosphaeriaceae</taxon>
        <taxon>Oleoguttula</taxon>
    </lineage>
</organism>
<feature type="region of interest" description="Disordered" evidence="6">
    <location>
        <begin position="1"/>
        <end position="200"/>
    </location>
</feature>
<evidence type="ECO:0000313" key="8">
    <source>
        <dbReference type="EMBL" id="KAK4539714.1"/>
    </source>
</evidence>
<dbReference type="Pfam" id="PF04082">
    <property type="entry name" value="Fungal_trans"/>
    <property type="match status" value="1"/>
</dbReference>
<evidence type="ECO:0000313" key="9">
    <source>
        <dbReference type="Proteomes" id="UP001324427"/>
    </source>
</evidence>
<comment type="caution">
    <text evidence="8">The sequence shown here is derived from an EMBL/GenBank/DDBJ whole genome shotgun (WGS) entry which is preliminary data.</text>
</comment>
<dbReference type="SMART" id="SM00066">
    <property type="entry name" value="GAL4"/>
    <property type="match status" value="1"/>
</dbReference>
<dbReference type="AlphaFoldDB" id="A0AAV9J503"/>
<keyword evidence="9" id="KW-1185">Reference proteome</keyword>
<feature type="compositionally biased region" description="Low complexity" evidence="6">
    <location>
        <begin position="21"/>
        <end position="37"/>
    </location>
</feature>
<name>A0AAV9J503_9PEZI</name>
<protein>
    <recommendedName>
        <fullName evidence="7">Zn(2)-C6 fungal-type domain-containing protein</fullName>
    </recommendedName>
</protein>
<keyword evidence="2" id="KW-0479">Metal-binding</keyword>
<evidence type="ECO:0000256" key="2">
    <source>
        <dbReference type="ARBA" id="ARBA00022723"/>
    </source>
</evidence>
<dbReference type="GO" id="GO:0005634">
    <property type="term" value="C:nucleus"/>
    <property type="evidence" value="ECO:0007669"/>
    <property type="project" value="UniProtKB-SubCell"/>
</dbReference>
<dbReference type="InterPro" id="IPR050815">
    <property type="entry name" value="TF_fung"/>
</dbReference>
<feature type="compositionally biased region" description="Low complexity" evidence="6">
    <location>
        <begin position="161"/>
        <end position="178"/>
    </location>
</feature>
<dbReference type="PANTHER" id="PTHR47338">
    <property type="entry name" value="ZN(II)2CYS6 TRANSCRIPTION FACTOR (EUROFUNG)-RELATED"/>
    <property type="match status" value="1"/>
</dbReference>
<dbReference type="Gene3D" id="4.10.240.10">
    <property type="entry name" value="Zn(2)-C6 fungal-type DNA-binding domain"/>
    <property type="match status" value="1"/>
</dbReference>
<dbReference type="GO" id="GO:0008270">
    <property type="term" value="F:zinc ion binding"/>
    <property type="evidence" value="ECO:0007669"/>
    <property type="project" value="InterPro"/>
</dbReference>
<keyword evidence="5" id="KW-0539">Nucleus</keyword>
<dbReference type="GO" id="GO:0000981">
    <property type="term" value="F:DNA-binding transcription factor activity, RNA polymerase II-specific"/>
    <property type="evidence" value="ECO:0007669"/>
    <property type="project" value="InterPro"/>
</dbReference>
<feature type="compositionally biased region" description="Basic and acidic residues" evidence="6">
    <location>
        <begin position="184"/>
        <end position="197"/>
    </location>
</feature>
<reference evidence="8 9" key="1">
    <citation type="submission" date="2021-11" db="EMBL/GenBank/DDBJ databases">
        <title>Black yeast isolated from Biological Soil Crust.</title>
        <authorList>
            <person name="Kurbessoian T."/>
        </authorList>
    </citation>
    <scope>NUCLEOTIDE SEQUENCE [LARGE SCALE GENOMIC DNA]</scope>
    <source>
        <strain evidence="8 9">CCFEE 5522</strain>
    </source>
</reference>
<gene>
    <name evidence="8" type="ORF">LTR36_010425</name>
</gene>
<dbReference type="PROSITE" id="PS00463">
    <property type="entry name" value="ZN2_CY6_FUNGAL_1"/>
    <property type="match status" value="1"/>
</dbReference>
<dbReference type="InterPro" id="IPR001138">
    <property type="entry name" value="Zn2Cys6_DnaBD"/>
</dbReference>
<dbReference type="CDD" id="cd12148">
    <property type="entry name" value="fungal_TF_MHR"/>
    <property type="match status" value="1"/>
</dbReference>
<sequence length="943" mass="104203">MLPGTTQSEYAEAQHYRGRRPSQSGQQPPPYGYSQRPTIELPRPLEPRPTHHLQSSLSEASGTQRHQDAFRGPAAGPSDYRAHGPSLPGLRDILTPQPTLNGHPGYNVPWNTNAPPPLAPHSSDGYHGHRGWHPPLALHPSTDPRQSYQAPPSRPLELPILQTSPLSQHPPQSLPVSPYNGYPEARDYGDVRPERPRQASSTCYLTNSVATPYTAGPEDTPYRNAMGNYERLHNGALPPGAPECQRKYLGIKDVNGEGSYHMYEGGFRIPTNVDGEPVNPAWGLTKANKPRKRLALACLDCREKKIKCEPGANGCLQCEKAKRSCQRPPAHQPSSEGVSASPPVWDGNDGSPVRKGISDPTPQGTRELDPEPLNKRRSREDPSPPNVPTKKHRSASPVATTDAAPAGPGYDTTAATPVAVDIPHEGGPKALTWEEDPYNVDREIVLHLLELYFTHINSATYCLFPRNAFIHWVRTCVDKCLNERMVLYAVLAVASVFADDQLSGFGKRCAQIAKDAISAQLGHHNMFVVQARLLVGIYHFARGAYGVAWDYSGSAIRASTSPDLRLNDEKDRDQEYGESLGSVRKEFGFTTNQLKECKRRTFWSCFLMDRYENGTLCAITVQDIFLRLPCADDAYEQGLPSGGPYFNNGGIDAADTILTPTSPICPMGWLALIAAIWGDALNFTNRAVHWPDSTYRQAYISQYSETHIQVQGWSSRLPEYLQYSEANLDRSIQCGYAGTFISMHALHSFVLIRINRYVRHAQVPDLIPRNIRAAHYHAHTLLTMMGAVQKSRRGFADTGTGRPTDSVLATPFVGHAIMSATDIVGAGGLDSNLGTTLDVMNGGLSCLREMAKSWNSARDQLKECERRYYQIHNILTRPFKAQSGAWLGREWGMKDPLEKEFASKNDCIYADDAGGDGYTRIYFDALREDARDRAPPIGGLRIA</sequence>
<dbReference type="InterPro" id="IPR007219">
    <property type="entry name" value="XnlR_reg_dom"/>
</dbReference>
<feature type="domain" description="Zn(2)-C6 fungal-type" evidence="7">
    <location>
        <begin position="297"/>
        <end position="327"/>
    </location>
</feature>
<dbReference type="SUPFAM" id="SSF57701">
    <property type="entry name" value="Zn2/Cys6 DNA-binding domain"/>
    <property type="match status" value="1"/>
</dbReference>
<keyword evidence="3" id="KW-0805">Transcription regulation</keyword>
<evidence type="ECO:0000256" key="4">
    <source>
        <dbReference type="ARBA" id="ARBA00023163"/>
    </source>
</evidence>
<keyword evidence="4" id="KW-0804">Transcription</keyword>
<dbReference type="EMBL" id="JAVFHQ010000085">
    <property type="protein sequence ID" value="KAK4539714.1"/>
    <property type="molecule type" value="Genomic_DNA"/>
</dbReference>
<dbReference type="GO" id="GO:0006351">
    <property type="term" value="P:DNA-templated transcription"/>
    <property type="evidence" value="ECO:0007669"/>
    <property type="project" value="InterPro"/>
</dbReference>
<evidence type="ECO:0000256" key="6">
    <source>
        <dbReference type="SAM" id="MobiDB-lite"/>
    </source>
</evidence>
<proteinExistence type="predicted"/>
<dbReference type="PANTHER" id="PTHR47338:SF11">
    <property type="entry name" value="ZN(II)2CYS6 TRANSCRIPTION FACTOR (EUROFUNG)"/>
    <property type="match status" value="1"/>
</dbReference>
<dbReference type="Proteomes" id="UP001324427">
    <property type="component" value="Unassembled WGS sequence"/>
</dbReference>
<feature type="region of interest" description="Disordered" evidence="6">
    <location>
        <begin position="326"/>
        <end position="414"/>
    </location>
</feature>
<accession>A0AAV9J503</accession>
<dbReference type="GO" id="GO:0003677">
    <property type="term" value="F:DNA binding"/>
    <property type="evidence" value="ECO:0007669"/>
    <property type="project" value="InterPro"/>
</dbReference>
<feature type="compositionally biased region" description="Basic and acidic residues" evidence="6">
    <location>
        <begin position="366"/>
        <end position="382"/>
    </location>
</feature>
<comment type="subcellular location">
    <subcellularLocation>
        <location evidence="1">Nucleus</location>
    </subcellularLocation>
</comment>
<evidence type="ECO:0000256" key="1">
    <source>
        <dbReference type="ARBA" id="ARBA00004123"/>
    </source>
</evidence>
<dbReference type="InterPro" id="IPR036864">
    <property type="entry name" value="Zn2-C6_fun-type_DNA-bd_sf"/>
</dbReference>
<feature type="compositionally biased region" description="Polar residues" evidence="6">
    <location>
        <begin position="52"/>
        <end position="64"/>
    </location>
</feature>
<evidence type="ECO:0000259" key="7">
    <source>
        <dbReference type="PROSITE" id="PS50048"/>
    </source>
</evidence>